<name>A0A369UTS3_9GAMM</name>
<keyword evidence="1" id="KW-0732">Signal</keyword>
<dbReference type="Proteomes" id="UP000253782">
    <property type="component" value="Unassembled WGS sequence"/>
</dbReference>
<evidence type="ECO:0000313" key="2">
    <source>
        <dbReference type="EMBL" id="RDD83118.1"/>
    </source>
</evidence>
<dbReference type="InterPro" id="IPR032638">
    <property type="entry name" value="Porin_5"/>
</dbReference>
<dbReference type="Pfam" id="PF16930">
    <property type="entry name" value="Porin_5"/>
    <property type="match status" value="1"/>
</dbReference>
<proteinExistence type="predicted"/>
<dbReference type="AlphaFoldDB" id="A0A369UTS3"/>
<organism evidence="2 3">
    <name type="scientific">Dyella tabacisoli</name>
    <dbReference type="NCBI Taxonomy" id="2282381"/>
    <lineage>
        <taxon>Bacteria</taxon>
        <taxon>Pseudomonadati</taxon>
        <taxon>Pseudomonadota</taxon>
        <taxon>Gammaproteobacteria</taxon>
        <taxon>Lysobacterales</taxon>
        <taxon>Rhodanobacteraceae</taxon>
        <taxon>Dyella</taxon>
    </lineage>
</organism>
<reference evidence="2 3" key="1">
    <citation type="submission" date="2018-07" db="EMBL/GenBank/DDBJ databases">
        <title>Dyella tabacisoli L4-6T, whole genome shotgun sequence.</title>
        <authorList>
            <person name="Zhou X.-K."/>
            <person name="Li W.-J."/>
            <person name="Duan Y.-Q."/>
        </authorList>
    </citation>
    <scope>NUCLEOTIDE SEQUENCE [LARGE SCALE GENOMIC DNA]</scope>
    <source>
        <strain evidence="2 3">L4-6</strain>
    </source>
</reference>
<dbReference type="RefSeq" id="WP_114843508.1">
    <property type="nucleotide sequence ID" value="NZ_JBHSPE010000001.1"/>
</dbReference>
<keyword evidence="3" id="KW-1185">Reference proteome</keyword>
<dbReference type="EMBL" id="QQAH01000001">
    <property type="protein sequence ID" value="RDD83118.1"/>
    <property type="molecule type" value="Genomic_DNA"/>
</dbReference>
<evidence type="ECO:0000256" key="1">
    <source>
        <dbReference type="SAM" id="SignalP"/>
    </source>
</evidence>
<dbReference type="OrthoDB" id="5372286at2"/>
<feature type="chain" id="PRO_5016737087" description="Porin" evidence="1">
    <location>
        <begin position="36"/>
        <end position="582"/>
    </location>
</feature>
<protein>
    <recommendedName>
        <fullName evidence="4">Porin</fullName>
    </recommendedName>
</protein>
<evidence type="ECO:0000313" key="3">
    <source>
        <dbReference type="Proteomes" id="UP000253782"/>
    </source>
</evidence>
<evidence type="ECO:0008006" key="4">
    <source>
        <dbReference type="Google" id="ProtNLM"/>
    </source>
</evidence>
<comment type="caution">
    <text evidence="2">The sequence shown here is derived from an EMBL/GenBank/DDBJ whole genome shotgun (WGS) entry which is preliminary data.</text>
</comment>
<sequence length="582" mass="63856">MNAPMVLKEYKHPRRRVLCVAVAMLLGGVSLNAVAQDVAAPSSNATINLIRLMVKKGLLTQADADGLIAQANAEATQARKTEVAGNDGAQPGDVRVPYVPQSVRNAIRDQVKEEVVAQAKSEHWAQPGALPEWLDRIGWEGDLRVRDESWYYSRSNSPYFLDYAGINRNGPVDINKISQGVVPPILNTQQNRTNTMRLQAHLGVSVKLGDTITAGIRLGSGNDNNPVSTTQTLGGGLTKKNLWLDRAWIRWQPIEKTSITAGRMANPFMTTDLIYSQELNFDGVAGQGEVRLADGLNGFATLGLFPIEYTSNDSPSQGFGNQKYRSDNKWLSAAQIGASWQFDEDTQWKVALAYYHFGSMRGQLSSPCALYTGINYCSTDGTAPQYMQKGNTVFLLRNIVPDPASPGNYAQPQFVGLSYDYHVANLTQQFDFKIGDTQARIQADYARNMAYHARDAFTRYPNGLGQPVNNYQNGNASNALGAYKSGPVGWLVRGILGTPTPMAANEWNVAFGYKYLQPDAVLDGLTDTNFHLGGTNAKGFIVSADYGIAQRTWLSARYFNARQVYGPPLAIDVVQLEINSKF</sequence>
<feature type="signal peptide" evidence="1">
    <location>
        <begin position="1"/>
        <end position="35"/>
    </location>
</feature>
<gene>
    <name evidence="2" type="ORF">DVJ77_00410</name>
</gene>
<accession>A0A369UTS3</accession>